<evidence type="ECO:0000256" key="1">
    <source>
        <dbReference type="ARBA" id="ARBA00022448"/>
    </source>
</evidence>
<name>A0A1I6W988_9RHOB</name>
<dbReference type="InterPro" id="IPR036909">
    <property type="entry name" value="Cyt_c-like_dom_sf"/>
</dbReference>
<dbReference type="Gene3D" id="1.10.760.10">
    <property type="entry name" value="Cytochrome c-like domain"/>
    <property type="match status" value="1"/>
</dbReference>
<dbReference type="InterPro" id="IPR009056">
    <property type="entry name" value="Cyt_c-like_dom"/>
</dbReference>
<dbReference type="PROSITE" id="PS51007">
    <property type="entry name" value="CYTC"/>
    <property type="match status" value="1"/>
</dbReference>
<keyword evidence="1" id="KW-0813">Transport</keyword>
<evidence type="ECO:0000259" key="8">
    <source>
        <dbReference type="PROSITE" id="PS51007"/>
    </source>
</evidence>
<evidence type="ECO:0000256" key="5">
    <source>
        <dbReference type="ARBA" id="ARBA00023004"/>
    </source>
</evidence>
<evidence type="ECO:0000256" key="4">
    <source>
        <dbReference type="ARBA" id="ARBA00022982"/>
    </source>
</evidence>
<dbReference type="GO" id="GO:0046872">
    <property type="term" value="F:metal ion binding"/>
    <property type="evidence" value="ECO:0007669"/>
    <property type="project" value="UniProtKB-KW"/>
</dbReference>
<keyword evidence="5 6" id="KW-0408">Iron</keyword>
<dbReference type="SUPFAM" id="SSF46626">
    <property type="entry name" value="Cytochrome c"/>
    <property type="match status" value="1"/>
</dbReference>
<dbReference type="PANTHER" id="PTHR33751">
    <property type="entry name" value="CBB3-TYPE CYTOCHROME C OXIDASE SUBUNIT FIXP"/>
    <property type="match status" value="1"/>
</dbReference>
<gene>
    <name evidence="9" type="ORF">SAMN04488050_1165</name>
</gene>
<dbReference type="GO" id="GO:0009055">
    <property type="term" value="F:electron transfer activity"/>
    <property type="evidence" value="ECO:0007669"/>
    <property type="project" value="InterPro"/>
</dbReference>
<keyword evidence="7" id="KW-0732">Signal</keyword>
<sequence length="105" mass="10994">MNTLRIASLAAAGLMTAPFAAAQDSAAGESVYQSVCKNCHGPTAKGMASFPKLIGQGPEYLSERLTAYRAKQPVGPNSALMYPIAGKLSDADIENVVAYITTELE</sequence>
<dbReference type="Proteomes" id="UP000199392">
    <property type="component" value="Unassembled WGS sequence"/>
</dbReference>
<dbReference type="RefSeq" id="WP_092429815.1">
    <property type="nucleotide sequence ID" value="NZ_FNCL01000016.1"/>
</dbReference>
<feature type="signal peptide" evidence="7">
    <location>
        <begin position="1"/>
        <end position="22"/>
    </location>
</feature>
<dbReference type="InterPro" id="IPR050597">
    <property type="entry name" value="Cytochrome_c_Oxidase_Subunit"/>
</dbReference>
<keyword evidence="10" id="KW-1185">Reference proteome</keyword>
<feature type="chain" id="PRO_5011694115" evidence="7">
    <location>
        <begin position="23"/>
        <end position="105"/>
    </location>
</feature>
<feature type="domain" description="Cytochrome c" evidence="8">
    <location>
        <begin position="23"/>
        <end position="104"/>
    </location>
</feature>
<protein>
    <submittedName>
        <fullName evidence="9">Cytochrome c553</fullName>
    </submittedName>
</protein>
<evidence type="ECO:0000256" key="2">
    <source>
        <dbReference type="ARBA" id="ARBA00022617"/>
    </source>
</evidence>
<evidence type="ECO:0000256" key="7">
    <source>
        <dbReference type="SAM" id="SignalP"/>
    </source>
</evidence>
<dbReference type="STRING" id="311180.SAMN04488050_1165"/>
<keyword evidence="4" id="KW-0249">Electron transport</keyword>
<keyword evidence="3 6" id="KW-0479">Metal-binding</keyword>
<dbReference type="PANTHER" id="PTHR33751:SF9">
    <property type="entry name" value="CYTOCHROME C4"/>
    <property type="match status" value="1"/>
</dbReference>
<dbReference type="EMBL" id="FOZW01000016">
    <property type="protein sequence ID" value="SFT22114.1"/>
    <property type="molecule type" value="Genomic_DNA"/>
</dbReference>
<organism evidence="9 10">
    <name type="scientific">Alloyangia pacifica</name>
    <dbReference type="NCBI Taxonomy" id="311180"/>
    <lineage>
        <taxon>Bacteria</taxon>
        <taxon>Pseudomonadati</taxon>
        <taxon>Pseudomonadota</taxon>
        <taxon>Alphaproteobacteria</taxon>
        <taxon>Rhodobacterales</taxon>
        <taxon>Roseobacteraceae</taxon>
        <taxon>Alloyangia</taxon>
    </lineage>
</organism>
<proteinExistence type="predicted"/>
<reference evidence="10" key="1">
    <citation type="submission" date="2016-10" db="EMBL/GenBank/DDBJ databases">
        <authorList>
            <person name="Varghese N."/>
            <person name="Submissions S."/>
        </authorList>
    </citation>
    <scope>NUCLEOTIDE SEQUENCE [LARGE SCALE GENOMIC DNA]</scope>
    <source>
        <strain evidence="10">DSM 26894</strain>
    </source>
</reference>
<dbReference type="OrthoDB" id="9811281at2"/>
<dbReference type="AlphaFoldDB" id="A0A1I6W988"/>
<dbReference type="Pfam" id="PF00034">
    <property type="entry name" value="Cytochrom_C"/>
    <property type="match status" value="1"/>
</dbReference>
<evidence type="ECO:0000313" key="9">
    <source>
        <dbReference type="EMBL" id="SFT22114.1"/>
    </source>
</evidence>
<keyword evidence="2 6" id="KW-0349">Heme</keyword>
<evidence type="ECO:0000313" key="10">
    <source>
        <dbReference type="Proteomes" id="UP000199392"/>
    </source>
</evidence>
<evidence type="ECO:0000256" key="6">
    <source>
        <dbReference type="PROSITE-ProRule" id="PRU00433"/>
    </source>
</evidence>
<evidence type="ECO:0000256" key="3">
    <source>
        <dbReference type="ARBA" id="ARBA00022723"/>
    </source>
</evidence>
<accession>A0A1I6W988</accession>
<dbReference type="GO" id="GO:0020037">
    <property type="term" value="F:heme binding"/>
    <property type="evidence" value="ECO:0007669"/>
    <property type="project" value="InterPro"/>
</dbReference>